<dbReference type="Pfam" id="PF04542">
    <property type="entry name" value="Sigma70_r2"/>
    <property type="match status" value="1"/>
</dbReference>
<evidence type="ECO:0000259" key="6">
    <source>
        <dbReference type="Pfam" id="PF04542"/>
    </source>
</evidence>
<dbReference type="Proteomes" id="UP000487268">
    <property type="component" value="Unassembled WGS sequence"/>
</dbReference>
<evidence type="ECO:0000256" key="5">
    <source>
        <dbReference type="SAM" id="MobiDB-lite"/>
    </source>
</evidence>
<feature type="domain" description="RNA polymerase sigma-70 region 2" evidence="6">
    <location>
        <begin position="11"/>
        <end position="70"/>
    </location>
</feature>
<dbReference type="RefSeq" id="WP_153538769.1">
    <property type="nucleotide sequence ID" value="NZ_WEGH01000004.1"/>
</dbReference>
<evidence type="ECO:0000313" key="8">
    <source>
        <dbReference type="EMBL" id="MQY08125.1"/>
    </source>
</evidence>
<dbReference type="GO" id="GO:0006352">
    <property type="term" value="P:DNA-templated transcription initiation"/>
    <property type="evidence" value="ECO:0007669"/>
    <property type="project" value="InterPro"/>
</dbReference>
<dbReference type="InterPro" id="IPR036388">
    <property type="entry name" value="WH-like_DNA-bd_sf"/>
</dbReference>
<reference evidence="8 9" key="1">
    <citation type="submission" date="2019-10" db="EMBL/GenBank/DDBJ databases">
        <title>Actinomadura rubteroloni sp. nov. and Actinomadura macrotermitis sp. nov., isolated from the gut of fungus growing-termite Macrotermes natalensis.</title>
        <authorList>
            <person name="Benndorf R."/>
            <person name="Martin K."/>
            <person name="Kuefner M."/>
            <person name="De Beer W."/>
            <person name="Kaster A.-K."/>
            <person name="Vollmers J."/>
            <person name="Poulsen M."/>
            <person name="Beemelmanns C."/>
        </authorList>
    </citation>
    <scope>NUCLEOTIDE SEQUENCE [LARGE SCALE GENOMIC DNA]</scope>
    <source>
        <strain evidence="8 9">RB68</strain>
    </source>
</reference>
<evidence type="ECO:0000313" key="9">
    <source>
        <dbReference type="Proteomes" id="UP000487268"/>
    </source>
</evidence>
<dbReference type="Gene3D" id="1.10.10.10">
    <property type="entry name" value="Winged helix-like DNA-binding domain superfamily/Winged helix DNA-binding domain"/>
    <property type="match status" value="1"/>
</dbReference>
<dbReference type="InterPro" id="IPR052704">
    <property type="entry name" value="ECF_Sigma-70_Domain"/>
</dbReference>
<protein>
    <submittedName>
        <fullName evidence="8">ECF RNA polymerase sigma factor SigJ</fullName>
    </submittedName>
</protein>
<dbReference type="OrthoDB" id="6689546at2"/>
<evidence type="ECO:0000256" key="4">
    <source>
        <dbReference type="ARBA" id="ARBA00023163"/>
    </source>
</evidence>
<evidence type="ECO:0000256" key="2">
    <source>
        <dbReference type="ARBA" id="ARBA00023015"/>
    </source>
</evidence>
<dbReference type="SUPFAM" id="SSF88659">
    <property type="entry name" value="Sigma3 and sigma4 domains of RNA polymerase sigma factors"/>
    <property type="match status" value="1"/>
</dbReference>
<dbReference type="InterPro" id="IPR014284">
    <property type="entry name" value="RNA_pol_sigma-70_dom"/>
</dbReference>
<comment type="similarity">
    <text evidence="1">Belongs to the sigma-70 factor family. ECF subfamily.</text>
</comment>
<sequence>MDESRFPAECFEAHRGHLRAVAYQMLGSAGEADAAVQEAWSRLDGGGGANLRAWLTTVVAGVCLDMLRARCGTLPAPGDTRQDALLADSVGLALLVVLDALPPAERLAFVLHDLFGLPFEEVAPVAGCTPAAARRFAARARRRLRGGPAPAAGPVRLTAPGHRAPAPRGG</sequence>
<dbReference type="NCBIfam" id="TIGR02937">
    <property type="entry name" value="sigma70-ECF"/>
    <property type="match status" value="1"/>
</dbReference>
<dbReference type="SUPFAM" id="SSF88946">
    <property type="entry name" value="Sigma2 domain of RNA polymerase sigma factors"/>
    <property type="match status" value="1"/>
</dbReference>
<organism evidence="8 9">
    <name type="scientific">Actinomadura macrotermitis</name>
    <dbReference type="NCBI Taxonomy" id="2585200"/>
    <lineage>
        <taxon>Bacteria</taxon>
        <taxon>Bacillati</taxon>
        <taxon>Actinomycetota</taxon>
        <taxon>Actinomycetes</taxon>
        <taxon>Streptosporangiales</taxon>
        <taxon>Thermomonosporaceae</taxon>
        <taxon>Actinomadura</taxon>
    </lineage>
</organism>
<dbReference type="PANTHER" id="PTHR30173">
    <property type="entry name" value="SIGMA 19 FACTOR"/>
    <property type="match status" value="1"/>
</dbReference>
<keyword evidence="2" id="KW-0805">Transcription regulation</keyword>
<evidence type="ECO:0000256" key="1">
    <source>
        <dbReference type="ARBA" id="ARBA00010641"/>
    </source>
</evidence>
<comment type="caution">
    <text evidence="8">The sequence shown here is derived from an EMBL/GenBank/DDBJ whole genome shotgun (WGS) entry which is preliminary data.</text>
</comment>
<proteinExistence type="inferred from homology"/>
<dbReference type="Gene3D" id="1.10.1740.10">
    <property type="match status" value="1"/>
</dbReference>
<dbReference type="InterPro" id="IPR013324">
    <property type="entry name" value="RNA_pol_sigma_r3/r4-like"/>
</dbReference>
<dbReference type="Pfam" id="PF08281">
    <property type="entry name" value="Sigma70_r4_2"/>
    <property type="match status" value="1"/>
</dbReference>
<keyword evidence="3" id="KW-0731">Sigma factor</keyword>
<evidence type="ECO:0000256" key="3">
    <source>
        <dbReference type="ARBA" id="ARBA00023082"/>
    </source>
</evidence>
<dbReference type="AlphaFoldDB" id="A0A7K0C3W2"/>
<evidence type="ECO:0000259" key="7">
    <source>
        <dbReference type="Pfam" id="PF08281"/>
    </source>
</evidence>
<accession>A0A7K0C3W2</accession>
<dbReference type="InterPro" id="IPR013249">
    <property type="entry name" value="RNA_pol_sigma70_r4_t2"/>
</dbReference>
<keyword evidence="9" id="KW-1185">Reference proteome</keyword>
<name>A0A7K0C3W2_9ACTN</name>
<feature type="compositionally biased region" description="Low complexity" evidence="5">
    <location>
        <begin position="146"/>
        <end position="156"/>
    </location>
</feature>
<dbReference type="InterPro" id="IPR013325">
    <property type="entry name" value="RNA_pol_sigma_r2"/>
</dbReference>
<dbReference type="EMBL" id="WEGH01000004">
    <property type="protein sequence ID" value="MQY08125.1"/>
    <property type="molecule type" value="Genomic_DNA"/>
</dbReference>
<feature type="domain" description="RNA polymerase sigma factor 70 region 4 type 2" evidence="7">
    <location>
        <begin position="93"/>
        <end position="144"/>
    </location>
</feature>
<keyword evidence="4" id="KW-0804">Transcription</keyword>
<feature type="region of interest" description="Disordered" evidence="5">
    <location>
        <begin position="145"/>
        <end position="170"/>
    </location>
</feature>
<dbReference type="PANTHER" id="PTHR30173:SF43">
    <property type="entry name" value="ECF RNA POLYMERASE SIGMA FACTOR SIGI-RELATED"/>
    <property type="match status" value="1"/>
</dbReference>
<dbReference type="InterPro" id="IPR007627">
    <property type="entry name" value="RNA_pol_sigma70_r2"/>
</dbReference>
<dbReference type="GO" id="GO:0016987">
    <property type="term" value="F:sigma factor activity"/>
    <property type="evidence" value="ECO:0007669"/>
    <property type="project" value="UniProtKB-KW"/>
</dbReference>
<dbReference type="GO" id="GO:0003677">
    <property type="term" value="F:DNA binding"/>
    <property type="evidence" value="ECO:0007669"/>
    <property type="project" value="InterPro"/>
</dbReference>
<gene>
    <name evidence="8" type="primary">sigJ_10</name>
    <name evidence="8" type="ORF">ACRB68_62310</name>
</gene>